<keyword evidence="3" id="KW-0106">Calcium</keyword>
<feature type="domain" description="Transglutaminase-like" evidence="4">
    <location>
        <begin position="273"/>
        <end position="371"/>
    </location>
</feature>
<organism evidence="5 6">
    <name type="scientific">Bicyclus anynana</name>
    <name type="common">Squinting bush brown butterfly</name>
    <dbReference type="NCBI Taxonomy" id="110368"/>
    <lineage>
        <taxon>Eukaryota</taxon>
        <taxon>Metazoa</taxon>
        <taxon>Ecdysozoa</taxon>
        <taxon>Arthropoda</taxon>
        <taxon>Hexapoda</taxon>
        <taxon>Insecta</taxon>
        <taxon>Pterygota</taxon>
        <taxon>Neoptera</taxon>
        <taxon>Endopterygota</taxon>
        <taxon>Lepidoptera</taxon>
        <taxon>Glossata</taxon>
        <taxon>Ditrysia</taxon>
        <taxon>Papilionoidea</taxon>
        <taxon>Nymphalidae</taxon>
        <taxon>Satyrinae</taxon>
        <taxon>Satyrini</taxon>
        <taxon>Mycalesina</taxon>
        <taxon>Bicyclus</taxon>
    </lineage>
</organism>
<keyword evidence="5" id="KW-1185">Reference proteome</keyword>
<dbReference type="Pfam" id="PF00868">
    <property type="entry name" value="Transglut_N"/>
    <property type="match status" value="1"/>
</dbReference>
<comment type="similarity">
    <text evidence="1">Belongs to the transglutaminase superfamily. Transglutaminase family.</text>
</comment>
<feature type="active site" evidence="2">
    <location>
        <position position="345"/>
    </location>
</feature>
<feature type="binding site" evidence="3">
    <location>
        <position position="465"/>
    </location>
    <ligand>
        <name>Ca(2+)</name>
        <dbReference type="ChEBI" id="CHEBI:29108"/>
    </ligand>
</feature>
<dbReference type="SUPFAM" id="SSF49309">
    <property type="entry name" value="Transglutaminase, two C-terminal domains"/>
    <property type="match status" value="2"/>
</dbReference>
<dbReference type="PIRSF" id="PIRSF000459">
    <property type="entry name" value="TGM_EBP42"/>
    <property type="match status" value="1"/>
</dbReference>
<dbReference type="InterPro" id="IPR023608">
    <property type="entry name" value="Transglutaminase_animal"/>
</dbReference>
<name>A0A6J1N694_BICAN</name>
<protein>
    <submittedName>
        <fullName evidence="6">Hemocyte protein-glutamine gamma-glutamyltransferase</fullName>
    </submittedName>
</protein>
<dbReference type="Proteomes" id="UP001652582">
    <property type="component" value="Chromosome 20"/>
</dbReference>
<feature type="binding site" evidence="3">
    <location>
        <position position="410"/>
    </location>
    <ligand>
        <name>Ca(2+)</name>
        <dbReference type="ChEBI" id="CHEBI:29108"/>
    </ligand>
</feature>
<dbReference type="SMART" id="SM00460">
    <property type="entry name" value="TGc"/>
    <property type="match status" value="1"/>
</dbReference>
<comment type="cofactor">
    <cofactor evidence="3">
        <name>Ca(2+)</name>
        <dbReference type="ChEBI" id="CHEBI:29108"/>
    </cofactor>
    <text evidence="3">Binds 1 Ca(2+) ion per subunit.</text>
</comment>
<dbReference type="InterPro" id="IPR014756">
    <property type="entry name" value="Ig_E-set"/>
</dbReference>
<feature type="binding site" evidence="3">
    <location>
        <position position="408"/>
    </location>
    <ligand>
        <name>Ca(2+)</name>
        <dbReference type="ChEBI" id="CHEBI:29108"/>
    </ligand>
</feature>
<sequence length="710" mass="79463">MEPLLVDIIHFYPGENAQPHNTKRFEAVNIDPPTDITTTIVRRGQPFNGVLRFNRPYDESDDTVQLVFSLGDKPQMDTQGSIFLKRDAVPDKYSWSAKILDVGDQDNTISFEISTPVNLPVGSWAVRVVTRLKSSPAREVYDFDQDLYILFNPWNPDDQTYMEDTNLLQEYVLNDIGKVWVGPIKTTRGKPWFYGQFDAVVLPAVMFMLDRAEMPFHHRGDPVKVARVISRIVNSNDDGGVLVGRWDGQYEDGTAPSEWTGSVDILAQFLEFQQEVPYGQCWVFAGVVTTVCRALGIPSRVVSNLVSAHDANSSLTVDKYYTETMEELDFDPNNPKGADSIWNYHVWNDVWMARPDLPPGYGGWQAVDATPQETSSGMFQCGPAPLEAIKQGVIGLNYDVEFMLASVNADLMRWRKDPESETGYSMVDTNNYHIGRMILTKKPFVFDPNGDEDRQDIIGEYKHNEGTASERMALMNGVRYSERAKRYYAVAANLTNDITFKLRDIDTVPIGKEFRVVVDIDNNSEEGRNIKAALTATSVFYNGVRAESVKKIEGKIFVGPSKHEEISILVKPDDYLPKLVEYCNMKISAMAIVDETKQSWADDDDFQVLKPNINIKFNEDLIIGQAATAVLSFVNPLDRPLTGCEFRLTSSGIAGRTLRLAASEAGPSQLLSVELPVQPNKIGKINFVATFKSAELKDIDGAASVEVFEG</sequence>
<dbReference type="Gene3D" id="3.90.260.10">
    <property type="entry name" value="Transglutaminase-like"/>
    <property type="match status" value="1"/>
</dbReference>
<dbReference type="GO" id="GO:0046872">
    <property type="term" value="F:metal ion binding"/>
    <property type="evidence" value="ECO:0007669"/>
    <property type="project" value="UniProtKB-KW"/>
</dbReference>
<dbReference type="InterPro" id="IPR036985">
    <property type="entry name" value="Transglutaminase-like_sf"/>
</dbReference>
<dbReference type="FunFam" id="3.90.260.10:FF:000002">
    <property type="entry name" value="Erythrocyte membrane protein band 4.2"/>
    <property type="match status" value="1"/>
</dbReference>
<dbReference type="InterPro" id="IPR013808">
    <property type="entry name" value="Transglutaminase_AS"/>
</dbReference>
<feature type="active site" evidence="2">
    <location>
        <position position="368"/>
    </location>
</feature>
<dbReference type="PROSITE" id="PS00547">
    <property type="entry name" value="TRANSGLUTAMINASES"/>
    <property type="match status" value="1"/>
</dbReference>
<dbReference type="OrthoDB" id="437511at2759"/>
<dbReference type="GO" id="GO:0003810">
    <property type="term" value="F:protein-glutamine gamma-glutamyltransferase activity"/>
    <property type="evidence" value="ECO:0007669"/>
    <property type="project" value="InterPro"/>
</dbReference>
<dbReference type="PANTHER" id="PTHR11590">
    <property type="entry name" value="PROTEIN-GLUTAMINE GAMMA-GLUTAMYLTRANSFERASE"/>
    <property type="match status" value="1"/>
</dbReference>
<dbReference type="Pfam" id="PF01841">
    <property type="entry name" value="Transglut_core"/>
    <property type="match status" value="1"/>
</dbReference>
<dbReference type="PANTHER" id="PTHR11590:SF40">
    <property type="entry name" value="HEMOCYTE PROTEIN-GLUTAMINE GAMMA-GLUTAMYLTRANSFERASE-LIKE PROTEIN"/>
    <property type="match status" value="1"/>
</dbReference>
<evidence type="ECO:0000256" key="1">
    <source>
        <dbReference type="ARBA" id="ARBA00005968"/>
    </source>
</evidence>
<dbReference type="RefSeq" id="XP_023940612.1">
    <property type="nucleotide sequence ID" value="XM_024084844.2"/>
</dbReference>
<reference evidence="6" key="1">
    <citation type="submission" date="2025-08" db="UniProtKB">
        <authorList>
            <consortium name="RefSeq"/>
        </authorList>
    </citation>
    <scope>IDENTIFICATION</scope>
</reference>
<dbReference type="Pfam" id="PF00927">
    <property type="entry name" value="Transglut_C"/>
    <property type="match status" value="2"/>
</dbReference>
<dbReference type="InterPro" id="IPR038765">
    <property type="entry name" value="Papain-like_cys_pep_sf"/>
</dbReference>
<evidence type="ECO:0000313" key="6">
    <source>
        <dbReference type="RefSeq" id="XP_023940612.1"/>
    </source>
</evidence>
<feature type="binding site" evidence="3">
    <location>
        <position position="470"/>
    </location>
    <ligand>
        <name>Ca(2+)</name>
        <dbReference type="ChEBI" id="CHEBI:29108"/>
    </ligand>
</feature>
<feature type="active site" evidence="2">
    <location>
        <position position="281"/>
    </location>
</feature>
<keyword evidence="3" id="KW-0479">Metal-binding</keyword>
<dbReference type="InterPro" id="IPR001102">
    <property type="entry name" value="Transglutaminase_N"/>
</dbReference>
<evidence type="ECO:0000259" key="4">
    <source>
        <dbReference type="SMART" id="SM00460"/>
    </source>
</evidence>
<dbReference type="InterPro" id="IPR013783">
    <property type="entry name" value="Ig-like_fold"/>
</dbReference>
<dbReference type="InterPro" id="IPR036238">
    <property type="entry name" value="Transglutaminase_C_sf"/>
</dbReference>
<evidence type="ECO:0000313" key="5">
    <source>
        <dbReference type="Proteomes" id="UP001652582"/>
    </source>
</evidence>
<proteinExistence type="inferred from homology"/>
<dbReference type="SUPFAM" id="SSF81296">
    <property type="entry name" value="E set domains"/>
    <property type="match status" value="1"/>
</dbReference>
<dbReference type="FunFam" id="2.60.40.10:FF:000171">
    <property type="entry name" value="protein-glutamine gamma-glutamyltransferase 6"/>
    <property type="match status" value="1"/>
</dbReference>
<accession>A0A6J1N694</accession>
<dbReference type="AlphaFoldDB" id="A0A6J1N694"/>
<dbReference type="Gene3D" id="2.60.40.10">
    <property type="entry name" value="Immunoglobulins"/>
    <property type="match status" value="3"/>
</dbReference>
<dbReference type="KEGG" id="bany:112047656"/>
<evidence type="ECO:0000256" key="2">
    <source>
        <dbReference type="PIRSR" id="PIRSR000459-1"/>
    </source>
</evidence>
<dbReference type="GeneID" id="112047656"/>
<dbReference type="SUPFAM" id="SSF54001">
    <property type="entry name" value="Cysteine proteinases"/>
    <property type="match status" value="1"/>
</dbReference>
<evidence type="ECO:0000256" key="3">
    <source>
        <dbReference type="PIRSR" id="PIRSR000459-2"/>
    </source>
</evidence>
<dbReference type="InterPro" id="IPR002931">
    <property type="entry name" value="Transglutaminase-like"/>
</dbReference>
<dbReference type="InterPro" id="IPR050779">
    <property type="entry name" value="Transglutaminase"/>
</dbReference>
<dbReference type="InterPro" id="IPR008958">
    <property type="entry name" value="Transglutaminase_C"/>
</dbReference>
<gene>
    <name evidence="6" type="primary">LOC112047656</name>
</gene>